<sequence length="109" mass="12536">MVRHYTPVRHRQPRSYTDDDLQHALLLIAEGQPVKRVAAMKIPRRTLRNHASGERNTTIVGRKRTLLPEEEKTIAQHAAALGDFGYAFDVYELRLFVKSFLDKAQRNAP</sequence>
<comment type="caution">
    <text evidence="2">The sequence shown here is derived from an EMBL/GenBank/DDBJ whole genome shotgun (WGS) entry which is preliminary data.</text>
</comment>
<dbReference type="InterPro" id="IPR009057">
    <property type="entry name" value="Homeodomain-like_sf"/>
</dbReference>
<dbReference type="AlphaFoldDB" id="A0AAE1QHR4"/>
<evidence type="ECO:0008006" key="4">
    <source>
        <dbReference type="Google" id="ProtNLM"/>
    </source>
</evidence>
<reference evidence="2" key="1">
    <citation type="submission" date="2023-11" db="EMBL/GenBank/DDBJ databases">
        <title>Genome assemblies of two species of porcelain crab, Petrolisthes cinctipes and Petrolisthes manimaculis (Anomura: Porcellanidae).</title>
        <authorList>
            <person name="Angst P."/>
        </authorList>
    </citation>
    <scope>NUCLEOTIDE SEQUENCE</scope>
    <source>
        <strain evidence="2">PB745_02</strain>
        <tissue evidence="2">Gill</tissue>
    </source>
</reference>
<evidence type="ECO:0000256" key="1">
    <source>
        <dbReference type="ARBA" id="ARBA00004123"/>
    </source>
</evidence>
<name>A0AAE1QHR4_9EUCA</name>
<protein>
    <recommendedName>
        <fullName evidence="4">HTH psq-type domain-containing protein</fullName>
    </recommendedName>
</protein>
<evidence type="ECO:0000313" key="3">
    <source>
        <dbReference type="Proteomes" id="UP001292094"/>
    </source>
</evidence>
<comment type="subcellular location">
    <subcellularLocation>
        <location evidence="1">Nucleus</location>
    </subcellularLocation>
</comment>
<proteinExistence type="predicted"/>
<dbReference type="SUPFAM" id="SSF46689">
    <property type="entry name" value="Homeodomain-like"/>
    <property type="match status" value="1"/>
</dbReference>
<gene>
    <name evidence="2" type="ORF">Pmani_002544</name>
</gene>
<dbReference type="Proteomes" id="UP001292094">
    <property type="component" value="Unassembled WGS sequence"/>
</dbReference>
<organism evidence="2 3">
    <name type="scientific">Petrolisthes manimaculis</name>
    <dbReference type="NCBI Taxonomy" id="1843537"/>
    <lineage>
        <taxon>Eukaryota</taxon>
        <taxon>Metazoa</taxon>
        <taxon>Ecdysozoa</taxon>
        <taxon>Arthropoda</taxon>
        <taxon>Crustacea</taxon>
        <taxon>Multicrustacea</taxon>
        <taxon>Malacostraca</taxon>
        <taxon>Eumalacostraca</taxon>
        <taxon>Eucarida</taxon>
        <taxon>Decapoda</taxon>
        <taxon>Pleocyemata</taxon>
        <taxon>Anomura</taxon>
        <taxon>Galatheoidea</taxon>
        <taxon>Porcellanidae</taxon>
        <taxon>Petrolisthes</taxon>
    </lineage>
</organism>
<dbReference type="EMBL" id="JAWZYT010000180">
    <property type="protein sequence ID" value="KAK4326940.1"/>
    <property type="molecule type" value="Genomic_DNA"/>
</dbReference>
<keyword evidence="3" id="KW-1185">Reference proteome</keyword>
<accession>A0AAE1QHR4</accession>
<evidence type="ECO:0000313" key="2">
    <source>
        <dbReference type="EMBL" id="KAK4326940.1"/>
    </source>
</evidence>
<dbReference type="GO" id="GO:0005634">
    <property type="term" value="C:nucleus"/>
    <property type="evidence" value="ECO:0007669"/>
    <property type="project" value="UniProtKB-SubCell"/>
</dbReference>